<keyword evidence="3 4" id="KW-0175">Coiled coil</keyword>
<comment type="subcellular location">
    <subcellularLocation>
        <location evidence="1">Cell envelope</location>
    </subcellularLocation>
</comment>
<dbReference type="STRING" id="1797994.A2227_05680"/>
<protein>
    <submittedName>
        <fullName evidence="8">Uncharacterized protein</fullName>
    </submittedName>
</protein>
<dbReference type="GO" id="GO:0030313">
    <property type="term" value="C:cell envelope"/>
    <property type="evidence" value="ECO:0007669"/>
    <property type="project" value="UniProtKB-SubCell"/>
</dbReference>
<feature type="coiled-coil region" evidence="4">
    <location>
        <begin position="174"/>
        <end position="205"/>
    </location>
</feature>
<dbReference type="AlphaFoldDB" id="A0A1F5SHN8"/>
<evidence type="ECO:0000256" key="2">
    <source>
        <dbReference type="ARBA" id="ARBA00009477"/>
    </source>
</evidence>
<evidence type="ECO:0000259" key="7">
    <source>
        <dbReference type="Pfam" id="PF25975"/>
    </source>
</evidence>
<dbReference type="Pfam" id="PF25975">
    <property type="entry name" value="CzcB_C"/>
    <property type="match status" value="1"/>
</dbReference>
<feature type="coiled-coil region" evidence="4">
    <location>
        <begin position="366"/>
        <end position="397"/>
    </location>
</feature>
<evidence type="ECO:0000256" key="3">
    <source>
        <dbReference type="ARBA" id="ARBA00023054"/>
    </source>
</evidence>
<dbReference type="Gene3D" id="2.40.30.170">
    <property type="match status" value="1"/>
</dbReference>
<proteinExistence type="inferred from homology"/>
<evidence type="ECO:0000256" key="4">
    <source>
        <dbReference type="SAM" id="Coils"/>
    </source>
</evidence>
<gene>
    <name evidence="8" type="ORF">A2227_05680</name>
</gene>
<comment type="similarity">
    <text evidence="2">Belongs to the membrane fusion protein (MFP) (TC 8.A.1) family.</text>
</comment>
<dbReference type="InterPro" id="IPR058649">
    <property type="entry name" value="CzcB_C"/>
</dbReference>
<dbReference type="InterPro" id="IPR058792">
    <property type="entry name" value="Beta-barrel_RND_2"/>
</dbReference>
<evidence type="ECO:0000256" key="5">
    <source>
        <dbReference type="SAM" id="Phobius"/>
    </source>
</evidence>
<dbReference type="PANTHER" id="PTHR32347">
    <property type="entry name" value="EFFLUX SYSTEM COMPONENT YKNX-RELATED"/>
    <property type="match status" value="1"/>
</dbReference>
<organism evidence="8 9">
    <name type="scientific">Candidatus Falkowbacteria bacterium RIFOXYA2_FULL_47_19</name>
    <dbReference type="NCBI Taxonomy" id="1797994"/>
    <lineage>
        <taxon>Bacteria</taxon>
        <taxon>Candidatus Falkowiibacteriota</taxon>
    </lineage>
</organism>
<name>A0A1F5SHN8_9BACT</name>
<sequence length="622" mass="66529">MSSILEESKKAKKRGILGIFKNKKILIVAAVLVIAGGGWYFYSSRGEAESVVSTVKNATVKRGDVEIAIDTEGKVVAEDGVELSFSVSGDNLEVEDVYVKEGQFVKKGDKIAAVSTDTLQFSVRSAYASYQSTLASYNEKMAGATEEAKTKAKASIDQAQLSLDQTKISLEKTKASDQTKIKNAEDALETARENLDKNRNEAESEDVSDAYKTLMNTIKSTNISLESILPDSDEIVGMDKTYLNDDFENNLGAKNITTLSGAQNSYVEARNAKDDLGALATALSVASPQADIDAAADQVEKTLAALEKHLYNMSLMLAATITSTDLTQSELNAFIATINANRSTVNTKISSFDTSLETVTDAKDGLKDYQDAYDEAVESLADAKDDAEQNIKNGEASIAAKELSLKQTKDDYDDLLAPLTDAELASARSQLTSASISLEKAQLDLKKATILSPIDGQVAALNYKAGDIIITDATKSVATVINNDTLFIEVNIEEADISKIKVGDRAVAAFDALNGDEIPGEISFISLTSGSSNNGIVTYLVRVLLDNSDKKDIREGMTAAVKFVTAGVENVLSIPVEAVRNVSGKPSVQTAVGEWKAVTTGFTDGKYVEVISGLSEGDKIIY</sequence>
<dbReference type="InterPro" id="IPR006143">
    <property type="entry name" value="RND_pump_MFP"/>
</dbReference>
<keyword evidence="5" id="KW-0812">Transmembrane</keyword>
<evidence type="ECO:0000259" key="6">
    <source>
        <dbReference type="Pfam" id="PF25954"/>
    </source>
</evidence>
<dbReference type="SUPFAM" id="SSF111369">
    <property type="entry name" value="HlyD-like secretion proteins"/>
    <property type="match status" value="2"/>
</dbReference>
<dbReference type="PANTHER" id="PTHR32347:SF23">
    <property type="entry name" value="BLL5650 PROTEIN"/>
    <property type="match status" value="1"/>
</dbReference>
<dbReference type="Gene3D" id="1.10.287.470">
    <property type="entry name" value="Helix hairpin bin"/>
    <property type="match status" value="2"/>
</dbReference>
<dbReference type="Pfam" id="PF25954">
    <property type="entry name" value="Beta-barrel_RND_2"/>
    <property type="match status" value="1"/>
</dbReference>
<dbReference type="NCBIfam" id="TIGR01730">
    <property type="entry name" value="RND_mfp"/>
    <property type="match status" value="1"/>
</dbReference>
<dbReference type="InterPro" id="IPR050465">
    <property type="entry name" value="UPF0194_transport"/>
</dbReference>
<keyword evidence="5" id="KW-1133">Transmembrane helix</keyword>
<keyword evidence="5" id="KW-0472">Membrane</keyword>
<feature type="domain" description="CzcB-like C-terminal circularly permuted SH3-like" evidence="7">
    <location>
        <begin position="573"/>
        <end position="620"/>
    </location>
</feature>
<feature type="domain" description="CusB-like beta-barrel" evidence="6">
    <location>
        <begin position="487"/>
        <end position="565"/>
    </location>
</feature>
<feature type="transmembrane region" description="Helical" evidence="5">
    <location>
        <begin position="25"/>
        <end position="42"/>
    </location>
</feature>
<dbReference type="GO" id="GO:0016020">
    <property type="term" value="C:membrane"/>
    <property type="evidence" value="ECO:0007669"/>
    <property type="project" value="InterPro"/>
</dbReference>
<reference evidence="8 9" key="1">
    <citation type="journal article" date="2016" name="Nat. Commun.">
        <title>Thousands of microbial genomes shed light on interconnected biogeochemical processes in an aquifer system.</title>
        <authorList>
            <person name="Anantharaman K."/>
            <person name="Brown C.T."/>
            <person name="Hug L.A."/>
            <person name="Sharon I."/>
            <person name="Castelle C.J."/>
            <person name="Probst A.J."/>
            <person name="Thomas B.C."/>
            <person name="Singh A."/>
            <person name="Wilkins M.J."/>
            <person name="Karaoz U."/>
            <person name="Brodie E.L."/>
            <person name="Williams K.H."/>
            <person name="Hubbard S.S."/>
            <person name="Banfield J.F."/>
        </authorList>
    </citation>
    <scope>NUCLEOTIDE SEQUENCE [LARGE SCALE GENOMIC DNA]</scope>
</reference>
<dbReference type="Gene3D" id="2.40.50.100">
    <property type="match status" value="2"/>
</dbReference>
<accession>A0A1F5SHN8</accession>
<dbReference type="GO" id="GO:0022857">
    <property type="term" value="F:transmembrane transporter activity"/>
    <property type="evidence" value="ECO:0007669"/>
    <property type="project" value="InterPro"/>
</dbReference>
<evidence type="ECO:0000256" key="1">
    <source>
        <dbReference type="ARBA" id="ARBA00004196"/>
    </source>
</evidence>
<evidence type="ECO:0000313" key="8">
    <source>
        <dbReference type="EMBL" id="OGF25963.1"/>
    </source>
</evidence>
<dbReference type="EMBL" id="MFGB01000018">
    <property type="protein sequence ID" value="OGF25963.1"/>
    <property type="molecule type" value="Genomic_DNA"/>
</dbReference>
<comment type="caution">
    <text evidence="8">The sequence shown here is derived from an EMBL/GenBank/DDBJ whole genome shotgun (WGS) entry which is preliminary data.</text>
</comment>
<evidence type="ECO:0000313" key="9">
    <source>
        <dbReference type="Proteomes" id="UP000178367"/>
    </source>
</evidence>
<dbReference type="Gene3D" id="2.40.420.20">
    <property type="match status" value="1"/>
</dbReference>
<dbReference type="Proteomes" id="UP000178367">
    <property type="component" value="Unassembled WGS sequence"/>
</dbReference>